<dbReference type="PANTHER" id="PTHR12101:SF17">
    <property type="entry name" value="BLOOD VESSEL EPICARDIAL SUBSTANCE"/>
    <property type="match status" value="1"/>
</dbReference>
<keyword evidence="9" id="KW-0130">Cell adhesion</keyword>
<feature type="transmembrane region" description="Helical" evidence="15">
    <location>
        <begin position="279"/>
        <end position="299"/>
    </location>
</feature>
<organism evidence="17 18">
    <name type="scientific">Chrysodeixis includens</name>
    <name type="common">Soybean looper</name>
    <name type="synonym">Pseudoplusia includens</name>
    <dbReference type="NCBI Taxonomy" id="689277"/>
    <lineage>
        <taxon>Eukaryota</taxon>
        <taxon>Metazoa</taxon>
        <taxon>Ecdysozoa</taxon>
        <taxon>Arthropoda</taxon>
        <taxon>Hexapoda</taxon>
        <taxon>Insecta</taxon>
        <taxon>Pterygota</taxon>
        <taxon>Neoptera</taxon>
        <taxon>Endopterygota</taxon>
        <taxon>Lepidoptera</taxon>
        <taxon>Glossata</taxon>
        <taxon>Ditrysia</taxon>
        <taxon>Noctuoidea</taxon>
        <taxon>Noctuidae</taxon>
        <taxon>Plusiinae</taxon>
        <taxon>Chrysodeixis</taxon>
    </lineage>
</organism>
<evidence type="ECO:0000256" key="8">
    <source>
        <dbReference type="ARBA" id="ARBA00022692"/>
    </source>
</evidence>
<evidence type="ECO:0000256" key="13">
    <source>
        <dbReference type="ARBA" id="ARBA00023180"/>
    </source>
</evidence>
<evidence type="ECO:0000256" key="1">
    <source>
        <dbReference type="ARBA" id="ARBA00004124"/>
    </source>
</evidence>
<feature type="compositionally biased region" description="Low complexity" evidence="14">
    <location>
        <begin position="528"/>
        <end position="539"/>
    </location>
</feature>
<evidence type="ECO:0000256" key="14">
    <source>
        <dbReference type="SAM" id="MobiDB-lite"/>
    </source>
</evidence>
<evidence type="ECO:0000256" key="15">
    <source>
        <dbReference type="SAM" id="Phobius"/>
    </source>
</evidence>
<feature type="region of interest" description="Disordered" evidence="14">
    <location>
        <begin position="1"/>
        <end position="26"/>
    </location>
</feature>
<accession>A0A9P0C513</accession>
<feature type="transmembrane region" description="Helical" evidence="15">
    <location>
        <begin position="253"/>
        <end position="272"/>
    </location>
</feature>
<feature type="region of interest" description="Disordered" evidence="14">
    <location>
        <begin position="121"/>
        <end position="173"/>
    </location>
</feature>
<gene>
    <name evidence="17" type="ORF">CINC_LOCUS12612</name>
</gene>
<keyword evidence="5" id="KW-0796">Tight junction</keyword>
<feature type="compositionally biased region" description="Gly residues" evidence="14">
    <location>
        <begin position="146"/>
        <end position="161"/>
    </location>
</feature>
<evidence type="ECO:0000256" key="7">
    <source>
        <dbReference type="ARBA" id="ARBA00022475"/>
    </source>
</evidence>
<comment type="similarity">
    <text evidence="4">Belongs to the popeye family.</text>
</comment>
<dbReference type="OrthoDB" id="425611at2759"/>
<keyword evidence="13" id="KW-0325">Glycoprotein</keyword>
<sequence length="571" mass="62079">MARACGGAAPVSRRGERAASQSCRAAPRSLAAERRERLITRPICGRSVRDVLPKSPPPQVGGETGRVLGCSGERPFASHAARCTLVKDAVISGSISRVAYKEYPKSRVWCTVKWAAGCGDGGGNIESESPTESSRVVRREARGRRGALGPGGAGGGGAGGAGRERAASMAPAPAAPAPASAAPWLNATLVYNATRLNATFDTDFDLLNSNSTDEHHHWFCAKWTNAQQDLFQAANLCFAIAFLAPKSFKQSILVLRALAATGAVLMGLWAGAEVCAPDVLAWSLALVLVNSIHTVFLIIRFLPPALSLELTDLYLKLFKPLKVNKKHFTELTREARIVRLDPGEAYAVEEVTPADERLSILLKGKMRVSCDETHLHFIQPYQFVDSPEWEANREQSDDVFQVSVIAEEVCTCVCWPRMRLERVLRHRPALKVVLDCLIGKDITHKLYSVSEGLGAGVADHEGQPSHLTRSASVDAVHEGTRGRLRSSAWRARTTNTKGTSYWQPMVARQFLRQSPFGRVAQPPRLLTQASSASLQPAAAARRRSPPRRSTSFRRGREVKFAEMTVAPEPAV</sequence>
<dbReference type="GO" id="GO:0042383">
    <property type="term" value="C:sarcolemma"/>
    <property type="evidence" value="ECO:0007669"/>
    <property type="project" value="TreeGrafter"/>
</dbReference>
<comment type="subcellular location">
    <subcellularLocation>
        <location evidence="3">Cell junction</location>
        <location evidence="3">Tight junction</location>
    </subcellularLocation>
    <subcellularLocation>
        <location evidence="1">Lateral cell membrane</location>
    </subcellularLocation>
    <subcellularLocation>
        <location evidence="2">Membrane</location>
        <topology evidence="2">Multi-pass membrane protein</topology>
    </subcellularLocation>
</comment>
<evidence type="ECO:0000256" key="2">
    <source>
        <dbReference type="ARBA" id="ARBA00004141"/>
    </source>
</evidence>
<dbReference type="GO" id="GO:0007507">
    <property type="term" value="P:heart development"/>
    <property type="evidence" value="ECO:0007669"/>
    <property type="project" value="TreeGrafter"/>
</dbReference>
<dbReference type="Pfam" id="PF04831">
    <property type="entry name" value="POPDC1-3"/>
    <property type="match status" value="1"/>
</dbReference>
<keyword evidence="12 15" id="KW-0472">Membrane</keyword>
<evidence type="ECO:0000313" key="17">
    <source>
        <dbReference type="EMBL" id="CAH0627198.1"/>
    </source>
</evidence>
<dbReference type="GO" id="GO:0042391">
    <property type="term" value="P:regulation of membrane potential"/>
    <property type="evidence" value="ECO:0007669"/>
    <property type="project" value="TreeGrafter"/>
</dbReference>
<dbReference type="InterPro" id="IPR055272">
    <property type="entry name" value="POPDC1-3_dom"/>
</dbReference>
<dbReference type="PANTHER" id="PTHR12101">
    <property type="entry name" value="POPEYE DOMAIN CONTAINING PROTEIN"/>
    <property type="match status" value="1"/>
</dbReference>
<dbReference type="InterPro" id="IPR014710">
    <property type="entry name" value="RmlC-like_jellyroll"/>
</dbReference>
<dbReference type="GO" id="GO:0007155">
    <property type="term" value="P:cell adhesion"/>
    <property type="evidence" value="ECO:0007669"/>
    <property type="project" value="UniProtKB-KW"/>
</dbReference>
<evidence type="ECO:0000256" key="5">
    <source>
        <dbReference type="ARBA" id="ARBA00022427"/>
    </source>
</evidence>
<feature type="region of interest" description="Disordered" evidence="14">
    <location>
        <begin position="528"/>
        <end position="554"/>
    </location>
</feature>
<dbReference type="Proteomes" id="UP001154114">
    <property type="component" value="Chromosome 8"/>
</dbReference>
<feature type="compositionally biased region" description="Basic residues" evidence="14">
    <location>
        <begin position="540"/>
        <end position="553"/>
    </location>
</feature>
<evidence type="ECO:0000256" key="12">
    <source>
        <dbReference type="ARBA" id="ARBA00023136"/>
    </source>
</evidence>
<dbReference type="Gene3D" id="2.60.120.10">
    <property type="entry name" value="Jelly Rolls"/>
    <property type="match status" value="1"/>
</dbReference>
<protein>
    <recommendedName>
        <fullName evidence="16">POPDC1-3 domain-containing protein</fullName>
    </recommendedName>
</protein>
<keyword evidence="18" id="KW-1185">Reference proteome</keyword>
<dbReference type="GO" id="GO:0051146">
    <property type="term" value="P:striated muscle cell differentiation"/>
    <property type="evidence" value="ECO:0007669"/>
    <property type="project" value="TreeGrafter"/>
</dbReference>
<dbReference type="InterPro" id="IPR006916">
    <property type="entry name" value="POPDC1-3"/>
</dbReference>
<dbReference type="AlphaFoldDB" id="A0A9P0C513"/>
<reference evidence="17" key="1">
    <citation type="submission" date="2021-12" db="EMBL/GenBank/DDBJ databases">
        <authorList>
            <person name="King R."/>
        </authorList>
    </citation>
    <scope>NUCLEOTIDE SEQUENCE</scope>
</reference>
<keyword evidence="10" id="KW-0965">Cell junction</keyword>
<feature type="domain" description="POPDC1-3" evidence="16">
    <location>
        <begin position="227"/>
        <end position="451"/>
    </location>
</feature>
<dbReference type="SUPFAM" id="SSF51206">
    <property type="entry name" value="cAMP-binding domain-like"/>
    <property type="match status" value="1"/>
</dbReference>
<evidence type="ECO:0000256" key="10">
    <source>
        <dbReference type="ARBA" id="ARBA00022949"/>
    </source>
</evidence>
<evidence type="ECO:0000313" key="18">
    <source>
        <dbReference type="Proteomes" id="UP001154114"/>
    </source>
</evidence>
<evidence type="ECO:0000256" key="4">
    <source>
        <dbReference type="ARBA" id="ARBA00007146"/>
    </source>
</evidence>
<keyword evidence="7" id="KW-1003">Cell membrane</keyword>
<dbReference type="EMBL" id="LR824011">
    <property type="protein sequence ID" value="CAH0627198.1"/>
    <property type="molecule type" value="Genomic_DNA"/>
</dbReference>
<evidence type="ECO:0000256" key="6">
    <source>
        <dbReference type="ARBA" id="ARBA00022473"/>
    </source>
</evidence>
<name>A0A9P0C513_CHRIL</name>
<evidence type="ECO:0000256" key="11">
    <source>
        <dbReference type="ARBA" id="ARBA00022989"/>
    </source>
</evidence>
<dbReference type="InterPro" id="IPR018490">
    <property type="entry name" value="cNMP-bd_dom_sf"/>
</dbReference>
<dbReference type="GO" id="GO:0005923">
    <property type="term" value="C:bicellular tight junction"/>
    <property type="evidence" value="ECO:0007669"/>
    <property type="project" value="UniProtKB-SubCell"/>
</dbReference>
<keyword evidence="8 15" id="KW-0812">Transmembrane</keyword>
<evidence type="ECO:0000256" key="3">
    <source>
        <dbReference type="ARBA" id="ARBA00004435"/>
    </source>
</evidence>
<keyword evidence="6" id="KW-0217">Developmental protein</keyword>
<proteinExistence type="inferred from homology"/>
<dbReference type="GO" id="GO:0030552">
    <property type="term" value="F:cAMP binding"/>
    <property type="evidence" value="ECO:0007669"/>
    <property type="project" value="TreeGrafter"/>
</dbReference>
<dbReference type="GO" id="GO:0016328">
    <property type="term" value="C:lateral plasma membrane"/>
    <property type="evidence" value="ECO:0007669"/>
    <property type="project" value="UniProtKB-SubCell"/>
</dbReference>
<keyword evidence="11 15" id="KW-1133">Transmembrane helix</keyword>
<evidence type="ECO:0000259" key="16">
    <source>
        <dbReference type="Pfam" id="PF04831"/>
    </source>
</evidence>
<evidence type="ECO:0000256" key="9">
    <source>
        <dbReference type="ARBA" id="ARBA00022889"/>
    </source>
</evidence>